<dbReference type="GO" id="GO:0019104">
    <property type="term" value="F:DNA N-glycosylase activity"/>
    <property type="evidence" value="ECO:0007669"/>
    <property type="project" value="TreeGrafter"/>
</dbReference>
<organism evidence="11 12">
    <name type="scientific">Actinomarinicola tropica</name>
    <dbReference type="NCBI Taxonomy" id="2789776"/>
    <lineage>
        <taxon>Bacteria</taxon>
        <taxon>Bacillati</taxon>
        <taxon>Actinomycetota</taxon>
        <taxon>Acidimicrobiia</taxon>
        <taxon>Acidimicrobiales</taxon>
        <taxon>Iamiaceae</taxon>
        <taxon>Actinomarinicola</taxon>
    </lineage>
</organism>
<dbReference type="Proteomes" id="UP000334019">
    <property type="component" value="Chromosome"/>
</dbReference>
<dbReference type="GO" id="GO:0046872">
    <property type="term" value="F:metal ion binding"/>
    <property type="evidence" value="ECO:0007669"/>
    <property type="project" value="UniProtKB-KW"/>
</dbReference>
<keyword evidence="4" id="KW-0227">DNA damage</keyword>
<dbReference type="PIRSF" id="PIRSF001435">
    <property type="entry name" value="Nth"/>
    <property type="match status" value="1"/>
</dbReference>
<evidence type="ECO:0000313" key="11">
    <source>
        <dbReference type="EMBL" id="QGG94958.1"/>
    </source>
</evidence>
<protein>
    <submittedName>
        <fullName evidence="11">Endonuclease III</fullName>
    </submittedName>
</protein>
<dbReference type="FunFam" id="1.10.340.30:FF:000001">
    <property type="entry name" value="Endonuclease III"/>
    <property type="match status" value="1"/>
</dbReference>
<reference evidence="11 12" key="1">
    <citation type="submission" date="2019-11" db="EMBL/GenBank/DDBJ databases">
        <authorList>
            <person name="He Y."/>
        </authorList>
    </citation>
    <scope>NUCLEOTIDE SEQUENCE [LARGE SCALE GENOMIC DNA]</scope>
    <source>
        <strain evidence="11 12">SCSIO 58843</strain>
    </source>
</reference>
<evidence type="ECO:0000256" key="4">
    <source>
        <dbReference type="ARBA" id="ARBA00022763"/>
    </source>
</evidence>
<dbReference type="GO" id="GO:0004519">
    <property type="term" value="F:endonuclease activity"/>
    <property type="evidence" value="ECO:0007669"/>
    <property type="project" value="UniProtKB-KW"/>
</dbReference>
<dbReference type="SUPFAM" id="SSF48150">
    <property type="entry name" value="DNA-glycosylase"/>
    <property type="match status" value="1"/>
</dbReference>
<name>A0A5Q2RDL0_9ACTN</name>
<accession>A0A5Q2RDL0</accession>
<evidence type="ECO:0000256" key="6">
    <source>
        <dbReference type="ARBA" id="ARBA00023004"/>
    </source>
</evidence>
<evidence type="ECO:0000256" key="5">
    <source>
        <dbReference type="ARBA" id="ARBA00022801"/>
    </source>
</evidence>
<evidence type="ECO:0000313" key="12">
    <source>
        <dbReference type="Proteomes" id="UP000334019"/>
    </source>
</evidence>
<keyword evidence="6" id="KW-0408">Iron</keyword>
<evidence type="ECO:0000256" key="3">
    <source>
        <dbReference type="ARBA" id="ARBA00022723"/>
    </source>
</evidence>
<dbReference type="KEGG" id="atq:GH723_07455"/>
<dbReference type="CDD" id="cd00056">
    <property type="entry name" value="ENDO3c"/>
    <property type="match status" value="1"/>
</dbReference>
<dbReference type="InterPro" id="IPR023170">
    <property type="entry name" value="HhH_base_excis_C"/>
</dbReference>
<dbReference type="PANTHER" id="PTHR10359:SF18">
    <property type="entry name" value="ENDONUCLEASE III"/>
    <property type="match status" value="1"/>
</dbReference>
<dbReference type="GO" id="GO:0051539">
    <property type="term" value="F:4 iron, 4 sulfur cluster binding"/>
    <property type="evidence" value="ECO:0007669"/>
    <property type="project" value="UniProtKB-KW"/>
</dbReference>
<evidence type="ECO:0000256" key="2">
    <source>
        <dbReference type="ARBA" id="ARBA00022485"/>
    </source>
</evidence>
<keyword evidence="2" id="KW-0004">4Fe-4S</keyword>
<evidence type="ECO:0000256" key="9">
    <source>
        <dbReference type="ARBA" id="ARBA00023295"/>
    </source>
</evidence>
<dbReference type="InterPro" id="IPR011257">
    <property type="entry name" value="DNA_glycosylase"/>
</dbReference>
<keyword evidence="11" id="KW-0540">Nuclease</keyword>
<dbReference type="Gene3D" id="1.10.340.30">
    <property type="entry name" value="Hypothetical protein, domain 2"/>
    <property type="match status" value="1"/>
</dbReference>
<dbReference type="InterPro" id="IPR003265">
    <property type="entry name" value="HhH-GPD_domain"/>
</dbReference>
<evidence type="ECO:0000256" key="7">
    <source>
        <dbReference type="ARBA" id="ARBA00023014"/>
    </source>
</evidence>
<feature type="domain" description="HhH-GPD" evidence="10">
    <location>
        <begin position="39"/>
        <end position="185"/>
    </location>
</feature>
<proteinExistence type="inferred from homology"/>
<dbReference type="Gene3D" id="1.10.1670.10">
    <property type="entry name" value="Helix-hairpin-Helix base-excision DNA repair enzymes (C-terminal)"/>
    <property type="match status" value="1"/>
</dbReference>
<dbReference type="PANTHER" id="PTHR10359">
    <property type="entry name" value="A/G-SPECIFIC ADENINE GLYCOSYLASE/ENDONUCLEASE III"/>
    <property type="match status" value="1"/>
</dbReference>
<dbReference type="AlphaFoldDB" id="A0A5Q2RDL0"/>
<gene>
    <name evidence="11" type="ORF">GH723_07455</name>
</gene>
<keyword evidence="3" id="KW-0479">Metal-binding</keyword>
<evidence type="ECO:0000259" key="10">
    <source>
        <dbReference type="SMART" id="SM00478"/>
    </source>
</evidence>
<dbReference type="GO" id="GO:0006285">
    <property type="term" value="P:base-excision repair, AP site formation"/>
    <property type="evidence" value="ECO:0007669"/>
    <property type="project" value="TreeGrafter"/>
</dbReference>
<sequence>MRRAEKVERIGEILDDLYPDPPIPLDHTDPYTLLVAVALSAQTTDKKVNEVTPALFALASTPEQMVELGPEKILETIREVGLAPTKAKNLWLAATQLLEAGGEVLPDWELLESLAGVGHKTASVVMAQAFDVPAFPVDTHIHRLAWRWGLSDGSSVERTERDLKAAFPVETWNRRHLQIIYFGREHCPARRHDWMACPICSFAAVKKRVAEESTKRLPSPGARRSRPATR</sequence>
<evidence type="ECO:0000256" key="8">
    <source>
        <dbReference type="ARBA" id="ARBA00023204"/>
    </source>
</evidence>
<comment type="similarity">
    <text evidence="1">Belongs to the Nth/MutY family.</text>
</comment>
<dbReference type="EMBL" id="CP045851">
    <property type="protein sequence ID" value="QGG94958.1"/>
    <property type="molecule type" value="Genomic_DNA"/>
</dbReference>
<dbReference type="SMART" id="SM00478">
    <property type="entry name" value="ENDO3c"/>
    <property type="match status" value="1"/>
</dbReference>
<dbReference type="RefSeq" id="WP_153759066.1">
    <property type="nucleotide sequence ID" value="NZ_CP045851.1"/>
</dbReference>
<keyword evidence="11" id="KW-0255">Endonuclease</keyword>
<dbReference type="Pfam" id="PF00730">
    <property type="entry name" value="HhH-GPD"/>
    <property type="match status" value="1"/>
</dbReference>
<keyword evidence="8" id="KW-0234">DNA repair</keyword>
<keyword evidence="7" id="KW-0411">Iron-sulfur</keyword>
<keyword evidence="9" id="KW-0326">Glycosidase</keyword>
<keyword evidence="5" id="KW-0378">Hydrolase</keyword>
<evidence type="ECO:0000256" key="1">
    <source>
        <dbReference type="ARBA" id="ARBA00008343"/>
    </source>
</evidence>
<keyword evidence="12" id="KW-1185">Reference proteome</keyword>